<dbReference type="Pfam" id="PF00359">
    <property type="entry name" value="PTS_EIIA_2"/>
    <property type="match status" value="1"/>
</dbReference>
<dbReference type="PROSITE" id="PS51094">
    <property type="entry name" value="PTS_EIIA_TYPE_2"/>
    <property type="match status" value="1"/>
</dbReference>
<reference evidence="2" key="1">
    <citation type="submission" date="2022-09" db="EMBL/GenBank/DDBJ databases">
        <title>Complete Genomes of Fervidibacillus albus and Fervidibacillus halotolerans isolated from tidal flat sediments.</title>
        <authorList>
            <person name="Kwon K.K."/>
            <person name="Yang S.-H."/>
            <person name="Park M.J."/>
            <person name="Oh H.-M."/>
        </authorList>
    </citation>
    <scope>NUCLEOTIDE SEQUENCE</scope>
    <source>
        <strain evidence="2">MEBiC13591</strain>
    </source>
</reference>
<sequence>MFSKEIVYLDDTFQNQEQLFEAIAKDLYEKGYVEVTYLKAISDREKTYPTGINTLVTGIAIPHTDSIHIKKQGIAFVRLAKPVMFKEMVTNNPVQVHLLFFLLVKEKHQQVEVLSKLMALFSNEDFINKLLSENKKENLLKALTEI</sequence>
<evidence type="ECO:0000313" key="3">
    <source>
        <dbReference type="Proteomes" id="UP001164718"/>
    </source>
</evidence>
<dbReference type="PANTHER" id="PTHR47738">
    <property type="entry name" value="PTS SYSTEM FRUCTOSE-LIKE EIIA COMPONENT-RELATED"/>
    <property type="match status" value="1"/>
</dbReference>
<dbReference type="KEGG" id="faf:OE104_12460"/>
<evidence type="ECO:0000259" key="1">
    <source>
        <dbReference type="PROSITE" id="PS51094"/>
    </source>
</evidence>
<dbReference type="InterPro" id="IPR051541">
    <property type="entry name" value="PTS_SugarTrans_NitroReg"/>
</dbReference>
<dbReference type="RefSeq" id="WP_275417146.1">
    <property type="nucleotide sequence ID" value="NZ_CP106878.1"/>
</dbReference>
<dbReference type="Gene3D" id="3.40.930.10">
    <property type="entry name" value="Mannitol-specific EII, Chain A"/>
    <property type="match status" value="1"/>
</dbReference>
<evidence type="ECO:0000313" key="2">
    <source>
        <dbReference type="EMBL" id="WAA09364.1"/>
    </source>
</evidence>
<organism evidence="2 3">
    <name type="scientific">Fervidibacillus albus</name>
    <dbReference type="NCBI Taxonomy" id="2980026"/>
    <lineage>
        <taxon>Bacteria</taxon>
        <taxon>Bacillati</taxon>
        <taxon>Bacillota</taxon>
        <taxon>Bacilli</taxon>
        <taxon>Bacillales</taxon>
        <taxon>Bacillaceae</taxon>
        <taxon>Fervidibacillus</taxon>
    </lineage>
</organism>
<dbReference type="Proteomes" id="UP001164718">
    <property type="component" value="Chromosome"/>
</dbReference>
<proteinExistence type="predicted"/>
<gene>
    <name evidence="2" type="ORF">OE104_12460</name>
</gene>
<dbReference type="SUPFAM" id="SSF55804">
    <property type="entry name" value="Phoshotransferase/anion transport protein"/>
    <property type="match status" value="1"/>
</dbReference>
<protein>
    <submittedName>
        <fullName evidence="2">PTS sugar transporter subunit IIA</fullName>
    </submittedName>
</protein>
<dbReference type="AlphaFoldDB" id="A0A9E8LTK2"/>
<name>A0A9E8LTK2_9BACI</name>
<dbReference type="InterPro" id="IPR002178">
    <property type="entry name" value="PTS_EIIA_type-2_dom"/>
</dbReference>
<keyword evidence="2" id="KW-0762">Sugar transport</keyword>
<feature type="domain" description="PTS EIIA type-2" evidence="1">
    <location>
        <begin position="1"/>
        <end position="146"/>
    </location>
</feature>
<keyword evidence="2" id="KW-0813">Transport</keyword>
<dbReference type="InterPro" id="IPR016152">
    <property type="entry name" value="PTrfase/Anion_transptr"/>
</dbReference>
<dbReference type="CDD" id="cd00211">
    <property type="entry name" value="PTS_IIA_fru"/>
    <property type="match status" value="1"/>
</dbReference>
<dbReference type="PANTHER" id="PTHR47738:SF3">
    <property type="entry name" value="PHOSPHOTRANSFERASE SYSTEM MANNITOL_FRUCTOSE-SPECIFIC IIA DOMAIN CONTAINING PROTEIN"/>
    <property type="match status" value="1"/>
</dbReference>
<dbReference type="EMBL" id="CP106878">
    <property type="protein sequence ID" value="WAA09364.1"/>
    <property type="molecule type" value="Genomic_DNA"/>
</dbReference>
<keyword evidence="3" id="KW-1185">Reference proteome</keyword>
<accession>A0A9E8LTK2</accession>